<dbReference type="SUPFAM" id="SSF52047">
    <property type="entry name" value="RNI-like"/>
    <property type="match status" value="1"/>
</dbReference>
<feature type="domain" description="F-box" evidence="1">
    <location>
        <begin position="49"/>
        <end position="80"/>
    </location>
</feature>
<sequence>MTNSRSTRRKRNYMKINKDKNLLKEKIPAASNSKIINNIDNDDDGVDKISQLPDDILVSIISRLTVAEAVCTSVLSTRWRGLHMYITRLDFSPTSKQLQAFKDQEEERGRNKKGEDRVFEEQVVRNCASIIDRTLDSLKGGAALEEIQLYLPWFQINTWSDETTWPIGRWLDFAFSKKVVRTIHLHLNSVHASARFPIPPCNFERNLPAFKSLKELSLQGVDFDDEGLRLLLLNSVALERLSISRNDALSDVRISGDLAPKLKHLSISTCWSIKTMEIRDMTNLESMRFHEFPHYCLRVIENVPRLVELDTNCVEIGTEILSRGNIISEQLAKVKHVELECHLYRNTCSFHDLVRFIDACPCLQRLEIKFTSTNFHEEYYHMKVVNKASNDDHPQTVKLSGLEASPNELDLGVLVVGKATALEELIVKISSDKSYTSRERTIARVRKEFQPILQDS</sequence>
<name>A0A022RYZ6_ERYGU</name>
<evidence type="ECO:0000259" key="1">
    <source>
        <dbReference type="Pfam" id="PF00646"/>
    </source>
</evidence>
<dbReference type="Pfam" id="PF00646">
    <property type="entry name" value="F-box"/>
    <property type="match status" value="1"/>
</dbReference>
<proteinExistence type="predicted"/>
<feature type="non-terminal residue" evidence="3">
    <location>
        <position position="456"/>
    </location>
</feature>
<evidence type="ECO:0000259" key="2">
    <source>
        <dbReference type="Pfam" id="PF23622"/>
    </source>
</evidence>
<dbReference type="AlphaFoldDB" id="A0A022RYZ6"/>
<dbReference type="InterPro" id="IPR032675">
    <property type="entry name" value="LRR_dom_sf"/>
</dbReference>
<organism evidence="3 4">
    <name type="scientific">Erythranthe guttata</name>
    <name type="common">Yellow monkey flower</name>
    <name type="synonym">Mimulus guttatus</name>
    <dbReference type="NCBI Taxonomy" id="4155"/>
    <lineage>
        <taxon>Eukaryota</taxon>
        <taxon>Viridiplantae</taxon>
        <taxon>Streptophyta</taxon>
        <taxon>Embryophyta</taxon>
        <taxon>Tracheophyta</taxon>
        <taxon>Spermatophyta</taxon>
        <taxon>Magnoliopsida</taxon>
        <taxon>eudicotyledons</taxon>
        <taxon>Gunneridae</taxon>
        <taxon>Pentapetalae</taxon>
        <taxon>asterids</taxon>
        <taxon>lamiids</taxon>
        <taxon>Lamiales</taxon>
        <taxon>Phrymaceae</taxon>
        <taxon>Erythranthe</taxon>
    </lineage>
</organism>
<dbReference type="EMBL" id="KI630190">
    <property type="protein sequence ID" value="EYU45279.1"/>
    <property type="molecule type" value="Genomic_DNA"/>
</dbReference>
<dbReference type="SUPFAM" id="SSF81383">
    <property type="entry name" value="F-box domain"/>
    <property type="match status" value="1"/>
</dbReference>
<dbReference type="Gene3D" id="3.80.10.10">
    <property type="entry name" value="Ribonuclease Inhibitor"/>
    <property type="match status" value="1"/>
</dbReference>
<keyword evidence="4" id="KW-1185">Reference proteome</keyword>
<feature type="domain" description="At1g61320/AtMIF1 LRR" evidence="2">
    <location>
        <begin position="206"/>
        <end position="294"/>
    </location>
</feature>
<dbReference type="PANTHER" id="PTHR34145:SF69">
    <property type="entry name" value="FBD DOMAIN-CONTAINING PROTEIN"/>
    <property type="match status" value="1"/>
</dbReference>
<accession>A0A022RYZ6</accession>
<gene>
    <name evidence="3" type="ORF">MIMGU_mgv1a019886mg</name>
</gene>
<dbReference type="InterPro" id="IPR036047">
    <property type="entry name" value="F-box-like_dom_sf"/>
</dbReference>
<dbReference type="Proteomes" id="UP000030748">
    <property type="component" value="Unassembled WGS sequence"/>
</dbReference>
<dbReference type="PANTHER" id="PTHR34145">
    <property type="entry name" value="OS02G0105600 PROTEIN"/>
    <property type="match status" value="1"/>
</dbReference>
<reference evidence="3 4" key="1">
    <citation type="journal article" date="2013" name="Proc. Natl. Acad. Sci. U.S.A.">
        <title>Fine-scale variation in meiotic recombination in Mimulus inferred from population shotgun sequencing.</title>
        <authorList>
            <person name="Hellsten U."/>
            <person name="Wright K.M."/>
            <person name="Jenkins J."/>
            <person name="Shu S."/>
            <person name="Yuan Y."/>
            <person name="Wessler S.R."/>
            <person name="Schmutz J."/>
            <person name="Willis J.H."/>
            <person name="Rokhsar D.S."/>
        </authorList>
    </citation>
    <scope>NUCLEOTIDE SEQUENCE [LARGE SCALE GENOMIC DNA]</scope>
    <source>
        <strain evidence="4">cv. DUN x IM62</strain>
    </source>
</reference>
<evidence type="ECO:0000313" key="4">
    <source>
        <dbReference type="Proteomes" id="UP000030748"/>
    </source>
</evidence>
<dbReference type="Pfam" id="PF23622">
    <property type="entry name" value="LRR_At1g61320_AtMIF1"/>
    <property type="match status" value="1"/>
</dbReference>
<evidence type="ECO:0000313" key="3">
    <source>
        <dbReference type="EMBL" id="EYU45279.1"/>
    </source>
</evidence>
<dbReference type="InterPro" id="IPR055357">
    <property type="entry name" value="LRR_At1g61320_AtMIF1"/>
</dbReference>
<dbReference type="InterPro" id="IPR001810">
    <property type="entry name" value="F-box_dom"/>
</dbReference>
<dbReference type="InterPro" id="IPR053772">
    <property type="entry name" value="At1g61320/At1g61330-like"/>
</dbReference>
<protein>
    <submittedName>
        <fullName evidence="3">Uncharacterized protein</fullName>
    </submittedName>
</protein>